<dbReference type="Pfam" id="PF00122">
    <property type="entry name" value="E1-E2_ATPase"/>
    <property type="match status" value="1"/>
</dbReference>
<dbReference type="Gene3D" id="2.70.150.10">
    <property type="entry name" value="Calcium-transporting ATPase, cytoplasmic transduction domain A"/>
    <property type="match status" value="1"/>
</dbReference>
<dbReference type="PRINTS" id="PR00120">
    <property type="entry name" value="HATPASE"/>
</dbReference>
<feature type="domain" description="P-type ATPase A" evidence="7">
    <location>
        <begin position="94"/>
        <end position="192"/>
    </location>
</feature>
<dbReference type="InterPro" id="IPR023299">
    <property type="entry name" value="ATPase_P-typ_cyto_dom_N"/>
</dbReference>
<evidence type="ECO:0000256" key="5">
    <source>
        <dbReference type="ARBA" id="ARBA00023136"/>
    </source>
</evidence>
<dbReference type="Gene3D" id="3.40.50.1000">
    <property type="entry name" value="HAD superfamily/HAD-like"/>
    <property type="match status" value="1"/>
</dbReference>
<feature type="transmembrane region" description="Helical" evidence="6">
    <location>
        <begin position="679"/>
        <end position="697"/>
    </location>
</feature>
<evidence type="ECO:0000256" key="4">
    <source>
        <dbReference type="ARBA" id="ARBA00022989"/>
    </source>
</evidence>
<dbReference type="Gene3D" id="3.40.1110.10">
    <property type="entry name" value="Calcium-transporting ATPase, cytoplasmic domain N"/>
    <property type="match status" value="1"/>
</dbReference>
<evidence type="ECO:0000256" key="2">
    <source>
        <dbReference type="ARBA" id="ARBA00022692"/>
    </source>
</evidence>
<feature type="transmembrane region" description="Helical" evidence="6">
    <location>
        <begin position="737"/>
        <end position="756"/>
    </location>
</feature>
<dbReference type="NCBIfam" id="TIGR01494">
    <property type="entry name" value="ATPase_P-type"/>
    <property type="match status" value="2"/>
</dbReference>
<feature type="transmembrane region" description="Helical" evidence="6">
    <location>
        <begin position="706"/>
        <end position="725"/>
    </location>
</feature>
<dbReference type="Gene3D" id="1.20.1110.10">
    <property type="entry name" value="Calcium-transporting ATPase, transmembrane domain"/>
    <property type="match status" value="1"/>
</dbReference>
<keyword evidence="3" id="KW-1278">Translocase</keyword>
<feature type="transmembrane region" description="Helical" evidence="6">
    <location>
        <begin position="652"/>
        <end position="673"/>
    </location>
</feature>
<name>A0A6J6HQJ2_9ZZZZ</name>
<feature type="transmembrane region" description="Helical" evidence="6">
    <location>
        <begin position="597"/>
        <end position="616"/>
    </location>
</feature>
<keyword evidence="2 6" id="KW-0812">Transmembrane</keyword>
<dbReference type="GO" id="GO:0016887">
    <property type="term" value="F:ATP hydrolysis activity"/>
    <property type="evidence" value="ECO:0007669"/>
    <property type="project" value="InterPro"/>
</dbReference>
<dbReference type="EMBL" id="CAEZUX010000066">
    <property type="protein sequence ID" value="CAB4615420.1"/>
    <property type="molecule type" value="Genomic_DNA"/>
</dbReference>
<dbReference type="InterPro" id="IPR008250">
    <property type="entry name" value="ATPase_P-typ_transduc_dom_A_sf"/>
</dbReference>
<dbReference type="InterPro" id="IPR001757">
    <property type="entry name" value="P_typ_ATPase"/>
</dbReference>
<dbReference type="PRINTS" id="PR00119">
    <property type="entry name" value="CATATPASE"/>
</dbReference>
<evidence type="ECO:0000313" key="8">
    <source>
        <dbReference type="EMBL" id="CAB4615420.1"/>
    </source>
</evidence>
<proteinExistence type="predicted"/>
<dbReference type="PANTHER" id="PTHR42861">
    <property type="entry name" value="CALCIUM-TRANSPORTING ATPASE"/>
    <property type="match status" value="1"/>
</dbReference>
<comment type="subcellular location">
    <subcellularLocation>
        <location evidence="1">Membrane</location>
        <topology evidence="1">Multi-pass membrane protein</topology>
    </subcellularLocation>
</comment>
<feature type="transmembrane region" description="Helical" evidence="6">
    <location>
        <begin position="242"/>
        <end position="266"/>
    </location>
</feature>
<sequence length="773" mass="81878">MNTTGLSSAEVAERIAAGQVNVAETKTSRSFSEIFRANVFTRFNAVLGALFIVVIFAGSIADGLFGFPLIANSAIGIIQEWIAKRKLDRLAFMHAPTATVIRDGAPIDIHTEEVVLGDLIVLRAGDQIPADGTVIDGTGLEVNEANLTGEMDAVPKDSGDQVMSGTIVTAGVGRFVAKSVGTDAYVHRISAEAKVFTRASSEIQDSINRLLKYITWVLVVAAPLQVWSQFRLDDVDNWRDSAIRAVGGLVGLVPEGLVLLTTLAFLSAALKLTREQVLVQELPAVEGLARVNVVCIDKTGTITTGNIVFEGIEILDGTDEVTVRAALGALADDPAANNTLTTIGDAVHPPADWIPGALVPFDSSRKWKANAYEGRGTWYLGAPEMLAATNESLLAQVAQHADTGRRVMLVAHSSITAPTTELPTDLTAVAIVLLREEVRDDAAETLAYFRQQGVRVIVISGDNPHTVGAIARTVGLDVNEPIDARTMGETVEEITQSLKRGNVFGRVTPEQKRTVVQALQEQGEVVAMTGDGVNDALALKRADIGIAMDNGAPATKAVAQLILLDGRFSHLPSVLAEGRRVIGNVERVANLFLAKNAMSLVAIVGAAVAGIQFPILPRHMTLLSTVTIGIPAFILALGPNPQRYVPGLLRRVLSFAVPAGAIAGVAVVAANAVSDDHSGTGATLAALMSFFAILFILSRPLKGWKMALLLSMIGLAVLAFMFPMGTDFFEFNLNVTLLTRSAIVGGIAMVSIGAVNRARSRWLAGRHEGNSPS</sequence>
<dbReference type="Pfam" id="PF00702">
    <property type="entry name" value="Hydrolase"/>
    <property type="match status" value="1"/>
</dbReference>
<evidence type="ECO:0000259" key="7">
    <source>
        <dbReference type="Pfam" id="PF00122"/>
    </source>
</evidence>
<dbReference type="AlphaFoldDB" id="A0A6J6HQJ2"/>
<dbReference type="SFLD" id="SFLDS00003">
    <property type="entry name" value="Haloacid_Dehalogenase"/>
    <property type="match status" value="1"/>
</dbReference>
<accession>A0A6J6HQJ2</accession>
<dbReference type="InterPro" id="IPR036412">
    <property type="entry name" value="HAD-like_sf"/>
</dbReference>
<feature type="transmembrane region" description="Helical" evidence="6">
    <location>
        <begin position="210"/>
        <end position="230"/>
    </location>
</feature>
<feature type="transmembrane region" description="Helical" evidence="6">
    <location>
        <begin position="622"/>
        <end position="640"/>
    </location>
</feature>
<dbReference type="GO" id="GO:0016020">
    <property type="term" value="C:membrane"/>
    <property type="evidence" value="ECO:0007669"/>
    <property type="project" value="UniProtKB-SubCell"/>
</dbReference>
<reference evidence="8" key="1">
    <citation type="submission" date="2020-05" db="EMBL/GenBank/DDBJ databases">
        <authorList>
            <person name="Chiriac C."/>
            <person name="Salcher M."/>
            <person name="Ghai R."/>
            <person name="Kavagutti S V."/>
        </authorList>
    </citation>
    <scope>NUCLEOTIDE SEQUENCE</scope>
</reference>
<gene>
    <name evidence="8" type="ORF">UFOPK1874_00692</name>
</gene>
<dbReference type="SUPFAM" id="SSF81653">
    <property type="entry name" value="Calcium ATPase, transduction domain A"/>
    <property type="match status" value="1"/>
</dbReference>
<dbReference type="PROSITE" id="PS00154">
    <property type="entry name" value="ATPASE_E1_E2"/>
    <property type="match status" value="1"/>
</dbReference>
<keyword evidence="4 6" id="KW-1133">Transmembrane helix</keyword>
<dbReference type="InterPro" id="IPR044492">
    <property type="entry name" value="P_typ_ATPase_HD_dom"/>
</dbReference>
<evidence type="ECO:0000256" key="3">
    <source>
        <dbReference type="ARBA" id="ARBA00022967"/>
    </source>
</evidence>
<dbReference type="SFLD" id="SFLDG00002">
    <property type="entry name" value="C1.7:_P-type_atpase_like"/>
    <property type="match status" value="1"/>
</dbReference>
<dbReference type="SFLD" id="SFLDF00027">
    <property type="entry name" value="p-type_atpase"/>
    <property type="match status" value="1"/>
</dbReference>
<feature type="transmembrane region" description="Helical" evidence="6">
    <location>
        <begin position="64"/>
        <end position="83"/>
    </location>
</feature>
<dbReference type="InterPro" id="IPR018303">
    <property type="entry name" value="ATPase_P-typ_P_site"/>
</dbReference>
<dbReference type="SUPFAM" id="SSF56784">
    <property type="entry name" value="HAD-like"/>
    <property type="match status" value="1"/>
</dbReference>
<dbReference type="SUPFAM" id="SSF81665">
    <property type="entry name" value="Calcium ATPase, transmembrane domain M"/>
    <property type="match status" value="1"/>
</dbReference>
<dbReference type="GO" id="GO:0005524">
    <property type="term" value="F:ATP binding"/>
    <property type="evidence" value="ECO:0007669"/>
    <property type="project" value="InterPro"/>
</dbReference>
<protein>
    <submittedName>
        <fullName evidence="8">Unannotated protein</fullName>
    </submittedName>
</protein>
<evidence type="ECO:0000256" key="1">
    <source>
        <dbReference type="ARBA" id="ARBA00004141"/>
    </source>
</evidence>
<organism evidence="8">
    <name type="scientific">freshwater metagenome</name>
    <dbReference type="NCBI Taxonomy" id="449393"/>
    <lineage>
        <taxon>unclassified sequences</taxon>
        <taxon>metagenomes</taxon>
        <taxon>ecological metagenomes</taxon>
    </lineage>
</organism>
<dbReference type="InterPro" id="IPR023298">
    <property type="entry name" value="ATPase_P-typ_TM_dom_sf"/>
</dbReference>
<dbReference type="InterPro" id="IPR059000">
    <property type="entry name" value="ATPase_P-type_domA"/>
</dbReference>
<feature type="transmembrane region" description="Helical" evidence="6">
    <location>
        <begin position="39"/>
        <end position="58"/>
    </location>
</feature>
<evidence type="ECO:0000256" key="6">
    <source>
        <dbReference type="SAM" id="Phobius"/>
    </source>
</evidence>
<keyword evidence="5 6" id="KW-0472">Membrane</keyword>
<dbReference type="InterPro" id="IPR023214">
    <property type="entry name" value="HAD_sf"/>
</dbReference>